<dbReference type="CDD" id="cd03249">
    <property type="entry name" value="ABC_MTABC3_MDL1_MDL2"/>
    <property type="match status" value="1"/>
</dbReference>
<gene>
    <name evidence="13" type="ORF">DCAF_LOCUS18358</name>
</gene>
<evidence type="ECO:0000256" key="3">
    <source>
        <dbReference type="ARBA" id="ARBA00022448"/>
    </source>
</evidence>
<evidence type="ECO:0000259" key="12">
    <source>
        <dbReference type="PROSITE" id="PS50893"/>
    </source>
</evidence>
<dbReference type="AlphaFoldDB" id="A0AAV1S2R1"/>
<evidence type="ECO:0000256" key="7">
    <source>
        <dbReference type="ARBA" id="ARBA00022840"/>
    </source>
</evidence>
<keyword evidence="4 11" id="KW-0812">Transmembrane</keyword>
<evidence type="ECO:0000256" key="10">
    <source>
        <dbReference type="ARBA" id="ARBA00023180"/>
    </source>
</evidence>
<dbReference type="InterPro" id="IPR017871">
    <property type="entry name" value="ABC_transporter-like_CS"/>
</dbReference>
<dbReference type="PROSITE" id="PS00211">
    <property type="entry name" value="ABC_TRANSPORTER_1"/>
    <property type="match status" value="1"/>
</dbReference>
<keyword evidence="6" id="KW-0547">Nucleotide-binding</keyword>
<dbReference type="FunFam" id="3.40.50.300:FF:000066">
    <property type="entry name" value="ABC transporter B family member 1"/>
    <property type="match status" value="1"/>
</dbReference>
<dbReference type="PANTHER" id="PTHR24222">
    <property type="entry name" value="ABC TRANSPORTER B FAMILY"/>
    <property type="match status" value="1"/>
</dbReference>
<dbReference type="InterPro" id="IPR003593">
    <property type="entry name" value="AAA+_ATPase"/>
</dbReference>
<proteinExistence type="inferred from homology"/>
<dbReference type="InterPro" id="IPR039421">
    <property type="entry name" value="Type_1_exporter"/>
</dbReference>
<dbReference type="Proteomes" id="UP001314170">
    <property type="component" value="Unassembled WGS sequence"/>
</dbReference>
<comment type="subcellular location">
    <subcellularLocation>
        <location evidence="1">Cell membrane</location>
        <topology evidence="1">Multi-pass membrane protein</topology>
    </subcellularLocation>
</comment>
<keyword evidence="14" id="KW-1185">Reference proteome</keyword>
<dbReference type="PROSITE" id="PS50893">
    <property type="entry name" value="ABC_TRANSPORTER_2"/>
    <property type="match status" value="1"/>
</dbReference>
<organism evidence="13 14">
    <name type="scientific">Dovyalis caffra</name>
    <dbReference type="NCBI Taxonomy" id="77055"/>
    <lineage>
        <taxon>Eukaryota</taxon>
        <taxon>Viridiplantae</taxon>
        <taxon>Streptophyta</taxon>
        <taxon>Embryophyta</taxon>
        <taxon>Tracheophyta</taxon>
        <taxon>Spermatophyta</taxon>
        <taxon>Magnoliopsida</taxon>
        <taxon>eudicotyledons</taxon>
        <taxon>Gunneridae</taxon>
        <taxon>Pentapetalae</taxon>
        <taxon>rosids</taxon>
        <taxon>fabids</taxon>
        <taxon>Malpighiales</taxon>
        <taxon>Salicaceae</taxon>
        <taxon>Flacourtieae</taxon>
        <taxon>Dovyalis</taxon>
    </lineage>
</organism>
<accession>A0AAV1S2R1</accession>
<keyword evidence="9 11" id="KW-0472">Membrane</keyword>
<keyword evidence="8 11" id="KW-1133">Transmembrane helix</keyword>
<dbReference type="GO" id="GO:0005524">
    <property type="term" value="F:ATP binding"/>
    <property type="evidence" value="ECO:0007669"/>
    <property type="project" value="UniProtKB-KW"/>
</dbReference>
<evidence type="ECO:0000256" key="4">
    <source>
        <dbReference type="ARBA" id="ARBA00022692"/>
    </source>
</evidence>
<evidence type="ECO:0000256" key="1">
    <source>
        <dbReference type="ARBA" id="ARBA00004651"/>
    </source>
</evidence>
<keyword evidence="10" id="KW-0325">Glycoprotein</keyword>
<comment type="similarity">
    <text evidence="2">Belongs to the ABC transporter superfamily. ABCB family. Multidrug resistance exporter (TC 3.A.1.201) subfamily.</text>
</comment>
<name>A0AAV1S2R1_9ROSI</name>
<evidence type="ECO:0000256" key="5">
    <source>
        <dbReference type="ARBA" id="ARBA00022737"/>
    </source>
</evidence>
<dbReference type="InterPro" id="IPR027417">
    <property type="entry name" value="P-loop_NTPase"/>
</dbReference>
<dbReference type="GO" id="GO:0005886">
    <property type="term" value="C:plasma membrane"/>
    <property type="evidence" value="ECO:0007669"/>
    <property type="project" value="UniProtKB-SubCell"/>
</dbReference>
<comment type="caution">
    <text evidence="13">The sequence shown here is derived from an EMBL/GenBank/DDBJ whole genome shotgun (WGS) entry which is preliminary data.</text>
</comment>
<evidence type="ECO:0000313" key="14">
    <source>
        <dbReference type="Proteomes" id="UP001314170"/>
    </source>
</evidence>
<dbReference type="PANTHER" id="PTHR24222:SF48">
    <property type="entry name" value="ABC TRANSPORTER B FAMILY MEMBER 15"/>
    <property type="match status" value="1"/>
</dbReference>
<dbReference type="GO" id="GO:0016887">
    <property type="term" value="F:ATP hydrolysis activity"/>
    <property type="evidence" value="ECO:0007669"/>
    <property type="project" value="InterPro"/>
</dbReference>
<dbReference type="Gene3D" id="3.40.50.300">
    <property type="entry name" value="P-loop containing nucleotide triphosphate hydrolases"/>
    <property type="match status" value="2"/>
</dbReference>
<evidence type="ECO:0000313" key="13">
    <source>
        <dbReference type="EMBL" id="CAK7345684.1"/>
    </source>
</evidence>
<dbReference type="SMART" id="SM00382">
    <property type="entry name" value="AAA"/>
    <property type="match status" value="2"/>
</dbReference>
<dbReference type="SUPFAM" id="SSF52540">
    <property type="entry name" value="P-loop containing nucleoside triphosphate hydrolases"/>
    <property type="match status" value="2"/>
</dbReference>
<dbReference type="InterPro" id="IPR003439">
    <property type="entry name" value="ABC_transporter-like_ATP-bd"/>
</dbReference>
<feature type="domain" description="ABC transporter" evidence="12">
    <location>
        <begin position="193"/>
        <end position="431"/>
    </location>
</feature>
<feature type="transmembrane region" description="Helical" evidence="11">
    <location>
        <begin position="121"/>
        <end position="143"/>
    </location>
</feature>
<evidence type="ECO:0000256" key="6">
    <source>
        <dbReference type="ARBA" id="ARBA00022741"/>
    </source>
</evidence>
<keyword evidence="7" id="KW-0067">ATP-binding</keyword>
<evidence type="ECO:0000256" key="8">
    <source>
        <dbReference type="ARBA" id="ARBA00022989"/>
    </source>
</evidence>
<dbReference type="InterPro" id="IPR036640">
    <property type="entry name" value="ABC1_TM_sf"/>
</dbReference>
<keyword evidence="5" id="KW-0677">Repeat</keyword>
<dbReference type="GO" id="GO:0042626">
    <property type="term" value="F:ATPase-coupled transmembrane transporter activity"/>
    <property type="evidence" value="ECO:0007669"/>
    <property type="project" value="TreeGrafter"/>
</dbReference>
<sequence length="444" mass="49748">MADQTVGLVGKSGSGKSTVINFLERFYEPLGGDILLDEEASMEVEIRAAKAANAHNFIHKLPDITLRWDNWKLKCLKGRNTNLIGAFYLRAMTMRTMSKKMLLRHRNGAVSSKKESHKQPWYAGVGLFISQFLTSALTALIFWENYSRRGKYDSRHIKSTSSLKSAFKILQRGTKMNLENSVAIKPENINGDIEFKQVYFSYPARPEQIIMRGLSLKIEAEKVVGLVGRSGARKSTTIRLIERFYDTLSVSVEIDEIDIKFYNLRALRSHMALVSQEPAFFSGTIRDNIGYAKENATEAEIIEAATSANAHDFISYVKDGYETYCGERGVQLSGGQKQRIALARAILKNPAIFLLDEATSAVDVNSEKLVQEALDRTMLGRTCLVVAHRLSTIQKANKLVVIDQGTGRVIEEGNHSELLAEGAKRAYYSLVKLQQLSEQSTFEE</sequence>
<keyword evidence="3" id="KW-0813">Transport</keyword>
<reference evidence="13 14" key="1">
    <citation type="submission" date="2024-01" db="EMBL/GenBank/DDBJ databases">
        <authorList>
            <person name="Waweru B."/>
        </authorList>
    </citation>
    <scope>NUCLEOTIDE SEQUENCE [LARGE SCALE GENOMIC DNA]</scope>
</reference>
<evidence type="ECO:0000256" key="9">
    <source>
        <dbReference type="ARBA" id="ARBA00023136"/>
    </source>
</evidence>
<dbReference type="Gene3D" id="1.20.1560.10">
    <property type="entry name" value="ABC transporter type 1, transmembrane domain"/>
    <property type="match status" value="1"/>
</dbReference>
<dbReference type="Pfam" id="PF00005">
    <property type="entry name" value="ABC_tran"/>
    <property type="match status" value="2"/>
</dbReference>
<evidence type="ECO:0000256" key="2">
    <source>
        <dbReference type="ARBA" id="ARBA00007577"/>
    </source>
</evidence>
<evidence type="ECO:0000256" key="11">
    <source>
        <dbReference type="SAM" id="Phobius"/>
    </source>
</evidence>
<protein>
    <recommendedName>
        <fullName evidence="12">ABC transporter domain-containing protein</fullName>
    </recommendedName>
</protein>
<dbReference type="EMBL" id="CAWUPB010001168">
    <property type="protein sequence ID" value="CAK7345684.1"/>
    <property type="molecule type" value="Genomic_DNA"/>
</dbReference>